<dbReference type="RefSeq" id="WP_091866384.1">
    <property type="nucleotide sequence ID" value="NZ_FNAO01000002.1"/>
</dbReference>
<gene>
    <name evidence="4" type="ORF">SAMN05421636_102438</name>
</gene>
<dbReference type="GO" id="GO:0043565">
    <property type="term" value="F:sequence-specific DNA binding"/>
    <property type="evidence" value="ECO:0007669"/>
    <property type="project" value="InterPro"/>
</dbReference>
<dbReference type="Pfam" id="PF12833">
    <property type="entry name" value="HTH_18"/>
    <property type="match status" value="1"/>
</dbReference>
<feature type="domain" description="HTH araC/xylS-type" evidence="3">
    <location>
        <begin position="221"/>
        <end position="319"/>
    </location>
</feature>
<dbReference type="InterPro" id="IPR002818">
    <property type="entry name" value="DJ-1/PfpI"/>
</dbReference>
<dbReference type="GO" id="GO:0003700">
    <property type="term" value="F:DNA-binding transcription factor activity"/>
    <property type="evidence" value="ECO:0007669"/>
    <property type="project" value="InterPro"/>
</dbReference>
<evidence type="ECO:0000259" key="3">
    <source>
        <dbReference type="PROSITE" id="PS01124"/>
    </source>
</evidence>
<dbReference type="PANTHER" id="PTHR43130">
    <property type="entry name" value="ARAC-FAMILY TRANSCRIPTIONAL REGULATOR"/>
    <property type="match status" value="1"/>
</dbReference>
<protein>
    <submittedName>
        <fullName evidence="4">Transcriptional regulator, AraC family with amidase-like domain</fullName>
    </submittedName>
</protein>
<keyword evidence="1" id="KW-0805">Transcription regulation</keyword>
<organism evidence="4 5">
    <name type="scientific">Pricia antarctica</name>
    <dbReference type="NCBI Taxonomy" id="641691"/>
    <lineage>
        <taxon>Bacteria</taxon>
        <taxon>Pseudomonadati</taxon>
        <taxon>Bacteroidota</taxon>
        <taxon>Flavobacteriia</taxon>
        <taxon>Flavobacteriales</taxon>
        <taxon>Flavobacteriaceae</taxon>
        <taxon>Pricia</taxon>
    </lineage>
</organism>
<dbReference type="CDD" id="cd03138">
    <property type="entry name" value="GATase1_AraC_2"/>
    <property type="match status" value="1"/>
</dbReference>
<dbReference type="SMART" id="SM00342">
    <property type="entry name" value="HTH_ARAC"/>
    <property type="match status" value="1"/>
</dbReference>
<dbReference type="PROSITE" id="PS01124">
    <property type="entry name" value="HTH_ARAC_FAMILY_2"/>
    <property type="match status" value="1"/>
</dbReference>
<accession>A0A1G6YZP6</accession>
<dbReference type="Gene3D" id="1.10.10.60">
    <property type="entry name" value="Homeodomain-like"/>
    <property type="match status" value="1"/>
</dbReference>
<dbReference type="InterPro" id="IPR018060">
    <property type="entry name" value="HTH_AraC"/>
</dbReference>
<keyword evidence="2" id="KW-0804">Transcription</keyword>
<dbReference type="InterPro" id="IPR052158">
    <property type="entry name" value="INH-QAR"/>
</dbReference>
<dbReference type="AlphaFoldDB" id="A0A1G6YZP6"/>
<dbReference type="SUPFAM" id="SSF52317">
    <property type="entry name" value="Class I glutamine amidotransferase-like"/>
    <property type="match status" value="1"/>
</dbReference>
<dbReference type="Proteomes" id="UP000199109">
    <property type="component" value="Unassembled WGS sequence"/>
</dbReference>
<reference evidence="4 5" key="1">
    <citation type="submission" date="2016-10" db="EMBL/GenBank/DDBJ databases">
        <authorList>
            <person name="de Groot N.N."/>
        </authorList>
    </citation>
    <scope>NUCLEOTIDE SEQUENCE [LARGE SCALE GENOMIC DNA]</scope>
    <source>
        <strain evidence="4 5">DSM 23421</strain>
    </source>
</reference>
<dbReference type="Pfam" id="PF01965">
    <property type="entry name" value="DJ-1_PfpI"/>
    <property type="match status" value="1"/>
</dbReference>
<keyword evidence="5" id="KW-1185">Reference proteome</keyword>
<evidence type="ECO:0000313" key="5">
    <source>
        <dbReference type="Proteomes" id="UP000199109"/>
    </source>
</evidence>
<dbReference type="InterPro" id="IPR009057">
    <property type="entry name" value="Homeodomain-like_sf"/>
</dbReference>
<dbReference type="STRING" id="641691.SAMN05421636_102438"/>
<dbReference type="InterPro" id="IPR029062">
    <property type="entry name" value="Class_I_gatase-like"/>
</dbReference>
<name>A0A1G6YZP6_9FLAO</name>
<dbReference type="SUPFAM" id="SSF46689">
    <property type="entry name" value="Homeodomain-like"/>
    <property type="match status" value="2"/>
</dbReference>
<evidence type="ECO:0000256" key="2">
    <source>
        <dbReference type="ARBA" id="ARBA00023163"/>
    </source>
</evidence>
<dbReference type="PANTHER" id="PTHR43130:SF3">
    <property type="entry name" value="HTH-TYPE TRANSCRIPTIONAL REGULATOR RV1931C"/>
    <property type="match status" value="1"/>
</dbReference>
<dbReference type="Gene3D" id="3.40.50.880">
    <property type="match status" value="1"/>
</dbReference>
<sequence>MKHVSILVPKGHTSVVNIGGTHQMFSWVNEFFEQTGKEALFDIHLVGLEKQTEQSHGFFTVNPDQLISNLNKTDLIIIPAIHGNFEENLKNNSEFLPWIVDQYKEGAEIVSLCVASFFLAETGLLDGKCCSTHWQFANEFRKKYPKADLKDDKILTEADGIYTSGGAYSFTNLILYLIEKYAGRDTAVIAAKGFMIDIDRSSQSPFMIFSGQKSHKDKAVLKAQEHIEQHFNDRITVDELCKEMAVSRRTFERRFKKATANTIGEYHQRVKVEAAKKELEKGRKTVNEVMYEVGYADPKAFRDVFRKITDMTPMDYLNKYGKVAAIA</sequence>
<evidence type="ECO:0000313" key="4">
    <source>
        <dbReference type="EMBL" id="SDD95974.1"/>
    </source>
</evidence>
<dbReference type="OrthoDB" id="9803764at2"/>
<dbReference type="EMBL" id="FNAO01000002">
    <property type="protein sequence ID" value="SDD95974.1"/>
    <property type="molecule type" value="Genomic_DNA"/>
</dbReference>
<proteinExistence type="predicted"/>
<evidence type="ECO:0000256" key="1">
    <source>
        <dbReference type="ARBA" id="ARBA00023015"/>
    </source>
</evidence>